<proteinExistence type="predicted"/>
<accession>A0ABS7X0V2</accession>
<keyword evidence="2" id="KW-1185">Reference proteome</keyword>
<evidence type="ECO:0000313" key="2">
    <source>
        <dbReference type="Proteomes" id="UP001319883"/>
    </source>
</evidence>
<gene>
    <name evidence="1" type="ORF">KGQ91_12645</name>
</gene>
<dbReference type="EMBL" id="JAGXFD010000001">
    <property type="protein sequence ID" value="MBZ9568519.1"/>
    <property type="molecule type" value="Genomic_DNA"/>
</dbReference>
<dbReference type="RefSeq" id="WP_224421125.1">
    <property type="nucleotide sequence ID" value="NZ_JAGXFD010000001.1"/>
</dbReference>
<sequence>MPVYAVNYDLQRPDAYDGFYDILESVPHVSVMDGFWLLETEGDAGALRDRLKAQVHQDDAIFVMHVDEDWAGAGTRCGAWLNAEAR</sequence>
<comment type="caution">
    <text evidence="1">The sequence shown here is derived from an EMBL/GenBank/DDBJ whole genome shotgun (WGS) entry which is preliminary data.</text>
</comment>
<protein>
    <submittedName>
        <fullName evidence="1">Uncharacterized protein</fullName>
    </submittedName>
</protein>
<organism evidence="1 2">
    <name type="scientific">Modicisalibacter tunisiensis</name>
    <dbReference type="NCBI Taxonomy" id="390637"/>
    <lineage>
        <taxon>Bacteria</taxon>
        <taxon>Pseudomonadati</taxon>
        <taxon>Pseudomonadota</taxon>
        <taxon>Gammaproteobacteria</taxon>
        <taxon>Oceanospirillales</taxon>
        <taxon>Halomonadaceae</taxon>
        <taxon>Modicisalibacter</taxon>
    </lineage>
</organism>
<name>A0ABS7X0V2_9GAMM</name>
<dbReference type="Proteomes" id="UP001319883">
    <property type="component" value="Unassembled WGS sequence"/>
</dbReference>
<reference evidence="1 2" key="1">
    <citation type="submission" date="2021-05" db="EMBL/GenBank/DDBJ databases">
        <title>Petroleum and Energy Research Collection (APPE): ex situ preservation of microbial diversity associated with the oil industry and exploitation of its biotechnological potential.</title>
        <authorList>
            <person name="Paixao C.T.M."/>
            <person name="Gomes M.B."/>
            <person name="Oliveira V.M."/>
        </authorList>
    </citation>
    <scope>NUCLEOTIDE SEQUENCE [LARGE SCALE GENOMIC DNA]</scope>
    <source>
        <strain evidence="1 2">LIT2</strain>
    </source>
</reference>
<evidence type="ECO:0000313" key="1">
    <source>
        <dbReference type="EMBL" id="MBZ9568519.1"/>
    </source>
</evidence>